<name>A0A226EYP3_FOLCA</name>
<dbReference type="AlphaFoldDB" id="A0A226EYP3"/>
<feature type="region of interest" description="Disordered" evidence="1">
    <location>
        <begin position="76"/>
        <end position="105"/>
    </location>
</feature>
<dbReference type="InterPro" id="IPR032071">
    <property type="entry name" value="DUF4806"/>
</dbReference>
<dbReference type="EMBL" id="LNIX01000001">
    <property type="protein sequence ID" value="OXA61951.1"/>
    <property type="molecule type" value="Genomic_DNA"/>
</dbReference>
<feature type="domain" description="DUF4806" evidence="2">
    <location>
        <begin position="193"/>
        <end position="275"/>
    </location>
</feature>
<comment type="caution">
    <text evidence="3">The sequence shown here is derived from an EMBL/GenBank/DDBJ whole genome shotgun (WGS) entry which is preliminary data.</text>
</comment>
<evidence type="ECO:0000313" key="4">
    <source>
        <dbReference type="Proteomes" id="UP000198287"/>
    </source>
</evidence>
<dbReference type="OrthoDB" id="6621325at2759"/>
<accession>A0A226EYP3</accession>
<evidence type="ECO:0000256" key="1">
    <source>
        <dbReference type="SAM" id="MobiDB-lite"/>
    </source>
</evidence>
<feature type="compositionally biased region" description="Basic and acidic residues" evidence="1">
    <location>
        <begin position="87"/>
        <end position="96"/>
    </location>
</feature>
<proteinExistence type="predicted"/>
<keyword evidence="4" id="KW-1185">Reference proteome</keyword>
<sequence length="374" mass="41764">MSRFAIVKFPKENNAVAVVPKSWLKDDCCYWPPRGADSGKMAKKDTAPDTDKWSKCEAIVIQYFDDYKDARKNLNPATISSDLDSNDSVRKEKPTHELPLPDLDEDVNGQDDMGGNSLIANDDHQGGSSSFVYIIDVQKEEKSTQTAEFQDTEKLFSRIDAIDLKLKEIIQMLVPILASKQVPISAEACPEINSLNFPLKSEEELTNFSELLLSISQAAPTMIEKLKSAGGSEVATVVESILKKLMTDELQAKYSLYGAKGKNSLVKVKGLRQLIKDAVAAHPRTPNYPDEGTVDEEIQKSLKKVADRVGKRMSLTDNSNFMVNIALWADGKRGFTVGSPYKKLSQDILHVVEKHLIEEGFQKEYFVYLDYDLC</sequence>
<dbReference type="OMA" id="CEAIVIQ"/>
<evidence type="ECO:0000313" key="3">
    <source>
        <dbReference type="EMBL" id="OXA61951.1"/>
    </source>
</evidence>
<dbReference type="PANTHER" id="PTHR34153:SF2">
    <property type="entry name" value="SI:CH211-262H13.3-RELATED"/>
    <property type="match status" value="1"/>
</dbReference>
<organism evidence="3 4">
    <name type="scientific">Folsomia candida</name>
    <name type="common">Springtail</name>
    <dbReference type="NCBI Taxonomy" id="158441"/>
    <lineage>
        <taxon>Eukaryota</taxon>
        <taxon>Metazoa</taxon>
        <taxon>Ecdysozoa</taxon>
        <taxon>Arthropoda</taxon>
        <taxon>Hexapoda</taxon>
        <taxon>Collembola</taxon>
        <taxon>Entomobryomorpha</taxon>
        <taxon>Isotomoidea</taxon>
        <taxon>Isotomidae</taxon>
        <taxon>Proisotominae</taxon>
        <taxon>Folsomia</taxon>
    </lineage>
</organism>
<dbReference type="Proteomes" id="UP000198287">
    <property type="component" value="Unassembled WGS sequence"/>
</dbReference>
<gene>
    <name evidence="3" type="ORF">Fcan01_00379</name>
</gene>
<reference evidence="3 4" key="1">
    <citation type="submission" date="2015-12" db="EMBL/GenBank/DDBJ databases">
        <title>The genome of Folsomia candida.</title>
        <authorList>
            <person name="Faddeeva A."/>
            <person name="Derks M.F."/>
            <person name="Anvar Y."/>
            <person name="Smit S."/>
            <person name="Van Straalen N."/>
            <person name="Roelofs D."/>
        </authorList>
    </citation>
    <scope>NUCLEOTIDE SEQUENCE [LARGE SCALE GENOMIC DNA]</scope>
    <source>
        <strain evidence="3 4">VU population</strain>
        <tissue evidence="3">Whole body</tissue>
    </source>
</reference>
<dbReference type="Pfam" id="PF16064">
    <property type="entry name" value="DUF4806"/>
    <property type="match status" value="1"/>
</dbReference>
<dbReference type="PANTHER" id="PTHR34153">
    <property type="entry name" value="SI:CH211-262H13.3-RELATED-RELATED"/>
    <property type="match status" value="1"/>
</dbReference>
<protein>
    <recommendedName>
        <fullName evidence="2">DUF4806 domain-containing protein</fullName>
    </recommendedName>
</protein>
<evidence type="ECO:0000259" key="2">
    <source>
        <dbReference type="Pfam" id="PF16064"/>
    </source>
</evidence>